<organism evidence="6 7">
    <name type="scientific">Bondarzewia mesenterica</name>
    <dbReference type="NCBI Taxonomy" id="1095465"/>
    <lineage>
        <taxon>Eukaryota</taxon>
        <taxon>Fungi</taxon>
        <taxon>Dikarya</taxon>
        <taxon>Basidiomycota</taxon>
        <taxon>Agaricomycotina</taxon>
        <taxon>Agaricomycetes</taxon>
        <taxon>Russulales</taxon>
        <taxon>Bondarzewiaceae</taxon>
        <taxon>Bondarzewia</taxon>
    </lineage>
</organism>
<dbReference type="PROSITE" id="PS00678">
    <property type="entry name" value="WD_REPEATS_1"/>
    <property type="match status" value="1"/>
</dbReference>
<dbReference type="PROSITE" id="PS50082">
    <property type="entry name" value="WD_REPEATS_2"/>
    <property type="match status" value="1"/>
</dbReference>
<dbReference type="PANTHER" id="PTHR10039:SF17">
    <property type="entry name" value="FUNGAL STAND N-TERMINAL GOODBYE DOMAIN-CONTAINING PROTEIN-RELATED"/>
    <property type="match status" value="1"/>
</dbReference>
<sequence>MSQIISKFKSPPTAVKTTRTSGDNQHRTAESAYAGLMFLVKTTKEASPAFPPLQSALGGLLSVLEYTQKGLFSNPGDMQELSDHMRKLESILSDIDHSSYPPKFIESVSDLAESITKITNEMQQMTGKNALARTLNAERHAGIIQSQIKALSSCIELFTVNNIFVSASTLHGHGESLHRHGESLQQIKKNTSLIINTLAGPVPRHASARYDQHDQRVVCEDETRLETLATVYRWLKPDDPRLETLPEALQDTSQVQVFWLNGLAGTGKSTIAQTVAYWCYDETPAKNFLGASFFCSRDSEERSDASMVFSTISYQLCFFNRDFQKEVADIPDHTSLAYANVATQLQRLIVEPLRAVKARADFPPCVVIIDALDECKDGDTVTNILRALSRYIPGNELAPLKFLITSRPVHSVRGGFLETGLIKQTQKLVLHEISPELTDRDIERYLIKKLDAVARRCNISRPWPSQEKINSLVKKASGLFIFAATAVKFLDAEEEMHPEEQLTLLLESTEAVISRDSPYKHLDALYLQVLGAEFSKRKVHLRRKMVLGTLILIRDRLSPTSLEKLMGLDAGVVRATLKHLHSLVAVPDSSDTQVIRLIHPSFRDFIVDRSRCHDADVAVDARIQHKVIAKRCLDVMMKSLRRDICFIGDPSKLNIDVPDLIARVHKYIPPHLQYACRHWAFHVHYADFDDELVNTLHNFCSKSLLNWLEVLSLLGGFFNAINGLSSARKTLEKQSHPPSSDIVALLSDCEHVIRQFFPVLSVSCLQIYCGIVPFCPTTTPFYELYSDQGPETLTLLTGSVQHWSPCLQVLEGHSDMVLTVAFSPDGDRIASGAKDNTICLWDVTTALYSAPYSITLGRRL</sequence>
<evidence type="ECO:0000256" key="3">
    <source>
        <dbReference type="PROSITE-ProRule" id="PRU00221"/>
    </source>
</evidence>
<dbReference type="InterPro" id="IPR001680">
    <property type="entry name" value="WD40_rpt"/>
</dbReference>
<dbReference type="SUPFAM" id="SSF50978">
    <property type="entry name" value="WD40 repeat-like"/>
    <property type="match status" value="1"/>
</dbReference>
<dbReference type="InterPro" id="IPR056884">
    <property type="entry name" value="NPHP3-like_N"/>
</dbReference>
<reference evidence="6 7" key="1">
    <citation type="submission" date="2019-02" db="EMBL/GenBank/DDBJ databases">
        <title>Genome sequencing of the rare red list fungi Bondarzewia mesenterica.</title>
        <authorList>
            <person name="Buettner E."/>
            <person name="Kellner H."/>
        </authorList>
    </citation>
    <scope>NUCLEOTIDE SEQUENCE [LARGE SCALE GENOMIC DNA]</scope>
    <source>
        <strain evidence="6 7">DSM 108281</strain>
    </source>
</reference>
<feature type="repeat" description="WD" evidence="3">
    <location>
        <begin position="810"/>
        <end position="845"/>
    </location>
</feature>
<evidence type="ECO:0000256" key="2">
    <source>
        <dbReference type="ARBA" id="ARBA00022737"/>
    </source>
</evidence>
<dbReference type="Pfam" id="PF24883">
    <property type="entry name" value="NPHP3_N"/>
    <property type="match status" value="1"/>
</dbReference>
<evidence type="ECO:0000256" key="4">
    <source>
        <dbReference type="SAM" id="MobiDB-lite"/>
    </source>
</evidence>
<proteinExistence type="predicted"/>
<protein>
    <recommendedName>
        <fullName evidence="5">Nephrocystin 3-like N-terminal domain-containing protein</fullName>
    </recommendedName>
</protein>
<name>A0A4S4LEP1_9AGAM</name>
<feature type="non-terminal residue" evidence="6">
    <location>
        <position position="860"/>
    </location>
</feature>
<dbReference type="InterPro" id="IPR015943">
    <property type="entry name" value="WD40/YVTN_repeat-like_dom_sf"/>
</dbReference>
<dbReference type="Pfam" id="PF00400">
    <property type="entry name" value="WD40"/>
    <property type="match status" value="1"/>
</dbReference>
<gene>
    <name evidence="6" type="ORF">EW146_g8640</name>
</gene>
<dbReference type="EMBL" id="SGPL01000619">
    <property type="protein sequence ID" value="THH09588.1"/>
    <property type="molecule type" value="Genomic_DNA"/>
</dbReference>
<keyword evidence="1 3" id="KW-0853">WD repeat</keyword>
<keyword evidence="7" id="KW-1185">Reference proteome</keyword>
<dbReference type="Proteomes" id="UP000310158">
    <property type="component" value="Unassembled WGS sequence"/>
</dbReference>
<feature type="domain" description="Nephrocystin 3-like N-terminal" evidence="5">
    <location>
        <begin position="248"/>
        <end position="407"/>
    </location>
</feature>
<dbReference type="SUPFAM" id="SSF52540">
    <property type="entry name" value="P-loop containing nucleoside triphosphate hydrolases"/>
    <property type="match status" value="1"/>
</dbReference>
<evidence type="ECO:0000259" key="5">
    <source>
        <dbReference type="Pfam" id="PF24883"/>
    </source>
</evidence>
<evidence type="ECO:0000313" key="6">
    <source>
        <dbReference type="EMBL" id="THH09588.1"/>
    </source>
</evidence>
<dbReference type="Gene3D" id="2.130.10.10">
    <property type="entry name" value="YVTN repeat-like/Quinoprotein amine dehydrogenase"/>
    <property type="match status" value="1"/>
</dbReference>
<dbReference type="InterPro" id="IPR027417">
    <property type="entry name" value="P-loop_NTPase"/>
</dbReference>
<dbReference type="AlphaFoldDB" id="A0A4S4LEP1"/>
<comment type="caution">
    <text evidence="6">The sequence shown here is derived from an EMBL/GenBank/DDBJ whole genome shotgun (WGS) entry which is preliminary data.</text>
</comment>
<dbReference type="OrthoDB" id="3027122at2759"/>
<dbReference type="InterPro" id="IPR019775">
    <property type="entry name" value="WD40_repeat_CS"/>
</dbReference>
<dbReference type="Gene3D" id="3.40.50.300">
    <property type="entry name" value="P-loop containing nucleotide triphosphate hydrolases"/>
    <property type="match status" value="1"/>
</dbReference>
<evidence type="ECO:0000256" key="1">
    <source>
        <dbReference type="ARBA" id="ARBA00022574"/>
    </source>
</evidence>
<dbReference type="PANTHER" id="PTHR10039">
    <property type="entry name" value="AMELOGENIN"/>
    <property type="match status" value="1"/>
</dbReference>
<dbReference type="PROSITE" id="PS50294">
    <property type="entry name" value="WD_REPEATS_REGION"/>
    <property type="match status" value="1"/>
</dbReference>
<accession>A0A4S4LEP1</accession>
<dbReference type="InterPro" id="IPR036322">
    <property type="entry name" value="WD40_repeat_dom_sf"/>
</dbReference>
<keyword evidence="2" id="KW-0677">Repeat</keyword>
<dbReference type="SMART" id="SM00320">
    <property type="entry name" value="WD40"/>
    <property type="match status" value="1"/>
</dbReference>
<feature type="region of interest" description="Disordered" evidence="4">
    <location>
        <begin position="1"/>
        <end position="27"/>
    </location>
</feature>
<evidence type="ECO:0000313" key="7">
    <source>
        <dbReference type="Proteomes" id="UP000310158"/>
    </source>
</evidence>